<reference evidence="1 2" key="1">
    <citation type="submission" date="2023-11" db="EMBL/GenBank/DDBJ databases">
        <authorList>
            <person name="Okamura Y."/>
        </authorList>
    </citation>
    <scope>NUCLEOTIDE SEQUENCE [LARGE SCALE GENOMIC DNA]</scope>
</reference>
<dbReference type="Proteomes" id="UP001497472">
    <property type="component" value="Unassembled WGS sequence"/>
</dbReference>
<organism evidence="1 2">
    <name type="scientific">Leptosia nina</name>
    <dbReference type="NCBI Taxonomy" id="320188"/>
    <lineage>
        <taxon>Eukaryota</taxon>
        <taxon>Metazoa</taxon>
        <taxon>Ecdysozoa</taxon>
        <taxon>Arthropoda</taxon>
        <taxon>Hexapoda</taxon>
        <taxon>Insecta</taxon>
        <taxon>Pterygota</taxon>
        <taxon>Neoptera</taxon>
        <taxon>Endopterygota</taxon>
        <taxon>Lepidoptera</taxon>
        <taxon>Glossata</taxon>
        <taxon>Ditrysia</taxon>
        <taxon>Papilionoidea</taxon>
        <taxon>Pieridae</taxon>
        <taxon>Pierinae</taxon>
        <taxon>Leptosia</taxon>
    </lineage>
</organism>
<evidence type="ECO:0000313" key="2">
    <source>
        <dbReference type="Proteomes" id="UP001497472"/>
    </source>
</evidence>
<keyword evidence="2" id="KW-1185">Reference proteome</keyword>
<accession>A0AAV1JGH5</accession>
<name>A0AAV1JGH5_9NEOP</name>
<dbReference type="AlphaFoldDB" id="A0AAV1JGH5"/>
<sequence>MIVRTTVENLTGITIYLGNMVELNGENLGKAHQELHIKVQELVENETKLEDINDNENSYIDKILKIRVASKLKNIYYILEVMKCGDSLCISHALMCEWIYDDAFSNIINPDYLHHDVFPLMSLKMKNKMLNKIAANVRNETRAAAFFTYCKSLRIEPVAQKFLYFTSDSFKSNLIENKYQLNNIDSNLKYLIGNSIDLAVLFISQIEFDTAKEDYLMQLAYLYTVDAEKYLNLFEKNIKTNRGKRFGGRMSKSILTNHKTRVLNLPSLYIHKLNKYMLVRHSTSEDAKKYIASLLPTDLEKFWKNDFYGAYSYIFNMIPKSEAFKFFKNSFKALYGDKPFEKTCEFYHFRYYELFCEEDKEKWALQQIEDSAELLGTNKDYIWFKFVNFDQALVAIKKYILVTADEDDRNEMAMVLIKSCKNQKDLQKLFEYYYERFVNESGHHKENFIDQVVENHNIFQFDEQCWTAFNKILYSLQVYTPGFFGKNKYRTFCIIYNIIHKNEMHTALTHFMDSEIMPLRWIQRHSKNLTKEQVDDIYQYLFDYYVKQFHATEGKKSKELKEKRIDSASRLLHLLENFNKKIDDIPEVILNFVEENIKNFKHMDLLKDKRVTEASLMRLLKKDKNLVITKLPEVMIDSNYDQIKLTTLLKKVKVYFPNDIAIEILKFFDEHIKKSKENDWNMRTAVYAVFILGNEVYKKQLLAKYSPTEPKIDHSKIDRNLLGIQEAICRFACYSFPPVPLNAIMPYITGDYVHFCLPMFNMYLSNLPLPLSIKFITAILEAPISIQKHGIRMAFKAFTTENLKLLITDVWRKTKNVSLRQVMYKALVTKIDQSNEITQDELFDTLNMFTSTLHTDDQDGVFSLITSKQIPDRFRGKLLETTWMSVKNLSHKKSKNILIKIRIVRKIEQYIKLVDRAFCKKEIVQLHIDNMLVKKQIQDSFTVYEDDLFKEMWSLTSMFLISCKDESDLNESLTLIDVVYKETFDQWSYVSKDNIYVVMRFCFDFINNIKEKSFEESQMDNVYIIPILEHITKLLEEFPLAHKIYVPFFKVKFYTNIRKIMEKTLTDAEHTSKFVVNSLVKLIEDLKTKDKLAESLLDTLSDIVSNILRDMALLLKQNADILIAYVCIDLLENSFFNILLSIATMPLDPYYSETDITLFRELQTRFIKKINNINNFDIQSYYFNKFVANDFRKRVES</sequence>
<comment type="caution">
    <text evidence="1">The sequence shown here is derived from an EMBL/GenBank/DDBJ whole genome shotgun (WGS) entry which is preliminary data.</text>
</comment>
<gene>
    <name evidence="1" type="ORF">LNINA_LOCUS7151</name>
</gene>
<protein>
    <submittedName>
        <fullName evidence="1">Uncharacterized protein</fullName>
    </submittedName>
</protein>
<dbReference type="EMBL" id="CAVLEF010000009">
    <property type="protein sequence ID" value="CAK1547693.1"/>
    <property type="molecule type" value="Genomic_DNA"/>
</dbReference>
<proteinExistence type="predicted"/>
<evidence type="ECO:0000313" key="1">
    <source>
        <dbReference type="EMBL" id="CAK1547693.1"/>
    </source>
</evidence>